<feature type="transmembrane region" description="Helical" evidence="7">
    <location>
        <begin position="709"/>
        <end position="730"/>
    </location>
</feature>
<keyword evidence="5 7" id="KW-1133">Transmembrane helix</keyword>
<gene>
    <name evidence="10" type="ORF">AC579_9023</name>
</gene>
<keyword evidence="4 7" id="KW-0812">Transmembrane</keyword>
<keyword evidence="3" id="KW-0813">Transport</keyword>
<organism evidence="10 11">
    <name type="scientific">Pseudocercospora musae</name>
    <dbReference type="NCBI Taxonomy" id="113226"/>
    <lineage>
        <taxon>Eukaryota</taxon>
        <taxon>Fungi</taxon>
        <taxon>Dikarya</taxon>
        <taxon>Ascomycota</taxon>
        <taxon>Pezizomycotina</taxon>
        <taxon>Dothideomycetes</taxon>
        <taxon>Dothideomycetidae</taxon>
        <taxon>Mycosphaerellales</taxon>
        <taxon>Mycosphaerellaceae</taxon>
        <taxon>Pseudocercospora</taxon>
    </lineage>
</organism>
<feature type="domain" description="Peptidase M43 pregnancy-associated plasma-A" evidence="9">
    <location>
        <begin position="151"/>
        <end position="293"/>
    </location>
</feature>
<feature type="transmembrane region" description="Helical" evidence="7">
    <location>
        <begin position="348"/>
        <end position="373"/>
    </location>
</feature>
<protein>
    <recommendedName>
        <fullName evidence="9">Peptidase M43 pregnancy-associated plasma-A domain-containing protein</fullName>
    </recommendedName>
</protein>
<dbReference type="Proteomes" id="UP000073492">
    <property type="component" value="Unassembled WGS sequence"/>
</dbReference>
<evidence type="ECO:0000256" key="8">
    <source>
        <dbReference type="SAM" id="SignalP"/>
    </source>
</evidence>
<dbReference type="GO" id="GO:0008237">
    <property type="term" value="F:metallopeptidase activity"/>
    <property type="evidence" value="ECO:0007669"/>
    <property type="project" value="InterPro"/>
</dbReference>
<sequence length="846" mass="90929">MKTFTITALAACIAVASAKIATFVDPATNQTIRHFDCDVNRGKASAHFNDTTKFLLRNSRRPNSLQAISKRQTVSPAITIQTYFHILTTTAKSGQVTQDMATQQAAALNKAYNPIGVSFNLVNTSFTTDDEWAVGDGTAMDDAKKALRVGTYKDLNLYFHSDLTGGILGTCTLPSQVTAQTQVSQYYTDGCNINANTMPGGSMTGYNLGMTTVHETGHWLGLLHTFEGYSCTGDGDMIADTPMQSTSTDGCPTKPAKDSCPSVTGVDPIHNYMDYSSDACYTNFTPGQVSRIQTDGDITTTTMDTLKRRLSVGGGGPAQRQSSLQAQNADADLAKMGYKSELPRSLSMLSILGLSFAIMAVPFGLSTTLYITLTDGQSVTIIWGWVLVSLISLSIAASLAEICAVYPTAGGVYYWSAMMSTRKYAPIASWITGWLNLVGNWTVTLSINFSGAQLILSAIGLWREDWSANPWQTVLMFWAWMFVCFSVNAFASKYLDLINKICIYWTAASVLIIIVTLLAMSDDYRSGEFVFAHYDASASGWPDGWAFFVGLLQAAYTLTGYGLVASMCEEVQNPAREVPKAMVLSVAAAGITGIIYLIPLLFVLPDIQTLLDVASGQPIGTLFKIVTGSAGGGFGLLFLILGILFFAGVGALTASSRCTYAFARDGAIPGYKWLGTTNKTLDIPLWGLVLSTVVDCLLGLIYFGSTAAFNSFTGVATICLSCGYGLPILVSVLRGRRMVKHSSFPLGKFGFAINILCLCWIALAIALFCMPVSLPVTASSMNYASVVFVGFAAMSFAWYIIHGRKNFTGPPVVQDADPMLEGKPHPIDGDGELGLETETKLAMKES</sequence>
<dbReference type="SUPFAM" id="SSF55486">
    <property type="entry name" value="Metalloproteases ('zincins'), catalytic domain"/>
    <property type="match status" value="1"/>
</dbReference>
<keyword evidence="8" id="KW-0732">Signal</keyword>
<feature type="transmembrane region" description="Helical" evidence="7">
    <location>
        <begin position="545"/>
        <end position="569"/>
    </location>
</feature>
<feature type="transmembrane region" description="Helical" evidence="7">
    <location>
        <begin position="751"/>
        <end position="774"/>
    </location>
</feature>
<dbReference type="InterPro" id="IPR008754">
    <property type="entry name" value="Peptidase_M43"/>
</dbReference>
<evidence type="ECO:0000313" key="11">
    <source>
        <dbReference type="Proteomes" id="UP000073492"/>
    </source>
</evidence>
<dbReference type="CDD" id="cd04275">
    <property type="entry name" value="ZnMc_pappalysin_like"/>
    <property type="match status" value="1"/>
</dbReference>
<proteinExistence type="inferred from homology"/>
<name>A0A139ISG9_9PEZI</name>
<evidence type="ECO:0000256" key="2">
    <source>
        <dbReference type="ARBA" id="ARBA00008721"/>
    </source>
</evidence>
<comment type="subcellular location">
    <subcellularLocation>
        <location evidence="1">Membrane</location>
        <topology evidence="1">Multi-pass membrane protein</topology>
    </subcellularLocation>
</comment>
<evidence type="ECO:0000256" key="6">
    <source>
        <dbReference type="ARBA" id="ARBA00023136"/>
    </source>
</evidence>
<comment type="similarity">
    <text evidence="2">Belongs to the peptidase M43B family.</text>
</comment>
<dbReference type="GO" id="GO:0022857">
    <property type="term" value="F:transmembrane transporter activity"/>
    <property type="evidence" value="ECO:0007669"/>
    <property type="project" value="InterPro"/>
</dbReference>
<reference evidence="10 11" key="1">
    <citation type="submission" date="2015-07" db="EMBL/GenBank/DDBJ databases">
        <title>Comparative genomics of the Sigatoka disease complex on banana suggests a link between parallel evolutionary changes in Pseudocercospora fijiensis and Pseudocercospora eumusae and increased virulence on the banana host.</title>
        <authorList>
            <person name="Chang T.-C."/>
            <person name="Salvucci A."/>
            <person name="Crous P.W."/>
            <person name="Stergiopoulos I."/>
        </authorList>
    </citation>
    <scope>NUCLEOTIDE SEQUENCE [LARGE SCALE GENOMIC DNA]</scope>
    <source>
        <strain evidence="10 11">CBS 116634</strain>
    </source>
</reference>
<feature type="transmembrane region" description="Helical" evidence="7">
    <location>
        <begin position="622"/>
        <end position="647"/>
    </location>
</feature>
<dbReference type="InterPro" id="IPR024079">
    <property type="entry name" value="MetalloPept_cat_dom_sf"/>
</dbReference>
<evidence type="ECO:0000256" key="4">
    <source>
        <dbReference type="ARBA" id="ARBA00022692"/>
    </source>
</evidence>
<feature type="transmembrane region" description="Helical" evidence="7">
    <location>
        <begin position="780"/>
        <end position="801"/>
    </location>
</feature>
<evidence type="ECO:0000256" key="7">
    <source>
        <dbReference type="SAM" id="Phobius"/>
    </source>
</evidence>
<dbReference type="AlphaFoldDB" id="A0A139ISG9"/>
<evidence type="ECO:0000313" key="10">
    <source>
        <dbReference type="EMBL" id="KXT17703.1"/>
    </source>
</evidence>
<dbReference type="Pfam" id="PF13520">
    <property type="entry name" value="AA_permease_2"/>
    <property type="match status" value="1"/>
</dbReference>
<feature type="transmembrane region" description="Helical" evidence="7">
    <location>
        <begin position="385"/>
        <end position="409"/>
    </location>
</feature>
<feature type="transmembrane region" description="Helical" evidence="7">
    <location>
        <begin position="581"/>
        <end position="602"/>
    </location>
</feature>
<dbReference type="GO" id="GO:0016020">
    <property type="term" value="C:membrane"/>
    <property type="evidence" value="ECO:0007669"/>
    <property type="project" value="UniProtKB-SubCell"/>
</dbReference>
<dbReference type="EMBL" id="LFZO01000016">
    <property type="protein sequence ID" value="KXT17703.1"/>
    <property type="molecule type" value="Genomic_DNA"/>
</dbReference>
<dbReference type="Gene3D" id="1.20.1740.10">
    <property type="entry name" value="Amino acid/polyamine transporter I"/>
    <property type="match status" value="1"/>
</dbReference>
<dbReference type="Pfam" id="PF05572">
    <property type="entry name" value="Peptidase_M43"/>
    <property type="match status" value="1"/>
</dbReference>
<feature type="transmembrane region" description="Helical" evidence="7">
    <location>
        <begin position="683"/>
        <end position="703"/>
    </location>
</feature>
<dbReference type="InterPro" id="IPR002293">
    <property type="entry name" value="AA/rel_permease1"/>
</dbReference>
<keyword evidence="6 7" id="KW-0472">Membrane</keyword>
<feature type="transmembrane region" description="Helical" evidence="7">
    <location>
        <begin position="471"/>
        <end position="490"/>
    </location>
</feature>
<feature type="transmembrane region" description="Helical" evidence="7">
    <location>
        <begin position="502"/>
        <end position="520"/>
    </location>
</feature>
<dbReference type="Gene3D" id="3.40.390.10">
    <property type="entry name" value="Collagenase (Catalytic Domain)"/>
    <property type="match status" value="1"/>
</dbReference>
<dbReference type="OrthoDB" id="3900342at2759"/>
<feature type="chain" id="PRO_5007297685" description="Peptidase M43 pregnancy-associated plasma-A domain-containing protein" evidence="8">
    <location>
        <begin position="19"/>
        <end position="846"/>
    </location>
</feature>
<evidence type="ECO:0000259" key="9">
    <source>
        <dbReference type="Pfam" id="PF05572"/>
    </source>
</evidence>
<dbReference type="STRING" id="113226.A0A139ISG9"/>
<accession>A0A139ISG9</accession>
<dbReference type="PANTHER" id="PTHR45649">
    <property type="entry name" value="AMINO-ACID PERMEASE BAT1"/>
    <property type="match status" value="1"/>
</dbReference>
<comment type="caution">
    <text evidence="10">The sequence shown here is derived from an EMBL/GenBank/DDBJ whole genome shotgun (WGS) entry which is preliminary data.</text>
</comment>
<evidence type="ECO:0000256" key="1">
    <source>
        <dbReference type="ARBA" id="ARBA00004141"/>
    </source>
</evidence>
<feature type="signal peptide" evidence="8">
    <location>
        <begin position="1"/>
        <end position="18"/>
    </location>
</feature>
<dbReference type="PANTHER" id="PTHR45649:SF3">
    <property type="entry name" value="POLYAMINE TRANSPORTER TPO5"/>
    <property type="match status" value="1"/>
</dbReference>
<evidence type="ECO:0000256" key="3">
    <source>
        <dbReference type="ARBA" id="ARBA00022448"/>
    </source>
</evidence>
<keyword evidence="11" id="KW-1185">Reference proteome</keyword>
<evidence type="ECO:0000256" key="5">
    <source>
        <dbReference type="ARBA" id="ARBA00022989"/>
    </source>
</evidence>